<sequence>MKKGLLCLLPLSTLLTVMKTSEPKLEVLIVRHSRK</sequence>
<dbReference type="EMBL" id="LR721753">
    <property type="protein sequence ID" value="VVV07065.1"/>
    <property type="molecule type" value="Genomic_DNA"/>
</dbReference>
<gene>
    <name evidence="1" type="ORF">AW0309160_04559</name>
</gene>
<keyword evidence="1" id="KW-0614">Plasmid</keyword>
<accession>A0A5Q4ZYY4</accession>
<geneLocation type="plasmid" evidence="1">
    <name>pAWOD_2</name>
</geneLocation>
<evidence type="ECO:0000313" key="1">
    <source>
        <dbReference type="EMBL" id="VVV07065.1"/>
    </source>
</evidence>
<dbReference type="AlphaFoldDB" id="A0A5Q4ZYY4"/>
<organism evidence="1">
    <name type="scientific">Aliivibrio wodanis</name>
    <dbReference type="NCBI Taxonomy" id="80852"/>
    <lineage>
        <taxon>Bacteria</taxon>
        <taxon>Pseudomonadati</taxon>
        <taxon>Pseudomonadota</taxon>
        <taxon>Gammaproteobacteria</taxon>
        <taxon>Vibrionales</taxon>
        <taxon>Vibrionaceae</taxon>
        <taxon>Aliivibrio</taxon>
    </lineage>
</organism>
<name>A0A5Q4ZYY4_9GAMM</name>
<proteinExistence type="predicted"/>
<reference evidence="1" key="1">
    <citation type="submission" date="2019-09" db="EMBL/GenBank/DDBJ databases">
        <authorList>
            <person name="Hjerde E."/>
        </authorList>
    </citation>
    <scope>NUCLEOTIDE SEQUENCE [LARGE SCALE GENOMIC DNA]</scope>
    <source>
        <strain evidence="1">06/09/160</strain>
        <plasmid evidence="1">pAWOD_2</plasmid>
    </source>
</reference>
<protein>
    <submittedName>
        <fullName evidence="1">Uncharacterized protein</fullName>
    </submittedName>
</protein>